<organism evidence="1 2">
    <name type="scientific">Niastella populi</name>
    <dbReference type="NCBI Taxonomy" id="550983"/>
    <lineage>
        <taxon>Bacteria</taxon>
        <taxon>Pseudomonadati</taxon>
        <taxon>Bacteroidota</taxon>
        <taxon>Chitinophagia</taxon>
        <taxon>Chitinophagales</taxon>
        <taxon>Chitinophagaceae</taxon>
        <taxon>Niastella</taxon>
    </lineage>
</organism>
<dbReference type="AlphaFoldDB" id="A0A1V9GDE7"/>
<gene>
    <name evidence="1" type="ORF">A4R26_01995</name>
</gene>
<sequence>MTSPFSTQTDNLPQNQVAVYILHRTFYDLIIKNLHFLFLLACLFSSRAFAQTTSTFPSASSCTSKDLTLVGAALPGADLCNVCVSGDSVYRTLNLSINNKTGSTRTAFAFWGTLVIRNSNGTISSTQAIQGCGGPVAKNTTTTLRFNQIGYICGQSLTIKDLFLAWTDASPNSTCASINSATINPKCGTLDSIQINTGLDAGFSVTNATCAVPGAINMTPLGGKAPYTYSWTASEGGAIPSGQSTNQDLTGLVAGKYTVTITDILNCTSTRSTNVTASAPVIANAGDDFTKTCIANASGKQIGVASEAGFTYSWAPTTGLSNATVSNPTANPSSTTTYTVTKTNTASGCSNTDQVTVTVNNEAVVANAGDDFTKTCTSNAGGKQIGVASQAGFTYSWAPTTGLNDAAISNPTANPSSTTVYTVTKTNTSSGCSHTDQVTVTVNNEAVVANAGDDFTKTCTSNASGKQIGVAPEAGFSYAWSPATGLSDAAISNPTADPSSTTVYTVTKTNTSSGCSNTDNVTVTVNTNAPDAPGVCIVQPSLCGPATGSVTITSPLGANYEYSIDNGDSWQSSAVFNNVAAGSVTGIKVKQLSSGCISSAANCDISDCSQSGARLITTTTTQNETQPSPTTLRTGQTTIKAFPNPFSDNVKFVVNAAEGGYGSLEVFNLLGQKVKTVYQGRIQPGANMFQASLPSMKAARLIYILRMGDKKLTGKLLQLKQ</sequence>
<evidence type="ECO:0008006" key="3">
    <source>
        <dbReference type="Google" id="ProtNLM"/>
    </source>
</evidence>
<proteinExistence type="predicted"/>
<accession>A0A1V9GDE7</accession>
<dbReference type="Gene3D" id="2.60.40.10">
    <property type="entry name" value="Immunoglobulins"/>
    <property type="match status" value="1"/>
</dbReference>
<dbReference type="Proteomes" id="UP000192276">
    <property type="component" value="Unassembled WGS sequence"/>
</dbReference>
<dbReference type="OrthoDB" id="655428at2"/>
<name>A0A1V9GDE7_9BACT</name>
<dbReference type="RefSeq" id="WP_081159235.1">
    <property type="nucleotide sequence ID" value="NZ_LWBP01000001.1"/>
</dbReference>
<reference evidence="2" key="1">
    <citation type="submission" date="2016-04" db="EMBL/GenBank/DDBJ databases">
        <authorList>
            <person name="Chen L."/>
            <person name="Zhuang W."/>
            <person name="Wang G."/>
        </authorList>
    </citation>
    <scope>NUCLEOTIDE SEQUENCE [LARGE SCALE GENOMIC DNA]</scope>
    <source>
        <strain evidence="2">208</strain>
    </source>
</reference>
<dbReference type="EMBL" id="LWBP01000001">
    <property type="protein sequence ID" value="OQP68594.1"/>
    <property type="molecule type" value="Genomic_DNA"/>
</dbReference>
<dbReference type="InterPro" id="IPR013783">
    <property type="entry name" value="Ig-like_fold"/>
</dbReference>
<comment type="caution">
    <text evidence="1">The sequence shown here is derived from an EMBL/GenBank/DDBJ whole genome shotgun (WGS) entry which is preliminary data.</text>
</comment>
<evidence type="ECO:0000313" key="1">
    <source>
        <dbReference type="EMBL" id="OQP68594.1"/>
    </source>
</evidence>
<protein>
    <recommendedName>
        <fullName evidence="3">Secretion system C-terminal sorting domain-containing protein</fullName>
    </recommendedName>
</protein>
<dbReference type="STRING" id="550983.A4R26_01995"/>
<evidence type="ECO:0000313" key="2">
    <source>
        <dbReference type="Proteomes" id="UP000192276"/>
    </source>
</evidence>
<keyword evidence="2" id="KW-1185">Reference proteome</keyword>